<dbReference type="Proteomes" id="UP000276215">
    <property type="component" value="Unassembled WGS sequence"/>
</dbReference>
<keyword evidence="2" id="KW-1185">Reference proteome</keyword>
<name>A0A3N4IWA6_9PEZI</name>
<reference evidence="1 2" key="1">
    <citation type="journal article" date="2018" name="Nat. Ecol. Evol.">
        <title>Pezizomycetes genomes reveal the molecular basis of ectomycorrhizal truffle lifestyle.</title>
        <authorList>
            <person name="Murat C."/>
            <person name="Payen T."/>
            <person name="Noel B."/>
            <person name="Kuo A."/>
            <person name="Morin E."/>
            <person name="Chen J."/>
            <person name="Kohler A."/>
            <person name="Krizsan K."/>
            <person name="Balestrini R."/>
            <person name="Da Silva C."/>
            <person name="Montanini B."/>
            <person name="Hainaut M."/>
            <person name="Levati E."/>
            <person name="Barry K.W."/>
            <person name="Belfiori B."/>
            <person name="Cichocki N."/>
            <person name="Clum A."/>
            <person name="Dockter R.B."/>
            <person name="Fauchery L."/>
            <person name="Guy J."/>
            <person name="Iotti M."/>
            <person name="Le Tacon F."/>
            <person name="Lindquist E.A."/>
            <person name="Lipzen A."/>
            <person name="Malagnac F."/>
            <person name="Mello A."/>
            <person name="Molinier V."/>
            <person name="Miyauchi S."/>
            <person name="Poulain J."/>
            <person name="Riccioni C."/>
            <person name="Rubini A."/>
            <person name="Sitrit Y."/>
            <person name="Splivallo R."/>
            <person name="Traeger S."/>
            <person name="Wang M."/>
            <person name="Zifcakova L."/>
            <person name="Wipf D."/>
            <person name="Zambonelli A."/>
            <person name="Paolocci F."/>
            <person name="Nowrousian M."/>
            <person name="Ottonello S."/>
            <person name="Baldrian P."/>
            <person name="Spatafora J.W."/>
            <person name="Henrissat B."/>
            <person name="Nagy L.G."/>
            <person name="Aury J.M."/>
            <person name="Wincker P."/>
            <person name="Grigoriev I.V."/>
            <person name="Bonfante P."/>
            <person name="Martin F.M."/>
        </authorList>
    </citation>
    <scope>NUCLEOTIDE SEQUENCE [LARGE SCALE GENOMIC DNA]</scope>
    <source>
        <strain evidence="1 2">120613-1</strain>
    </source>
</reference>
<sequence length="146" mass="16628">MDITITTVHTGSVAMIGQSLPIPKCDETSEGVKIRTIDTLQTSGDNTLLFIHQYTVMEELLDQRPELEAMISPGDRFFMDFYMKQLVRSGKLKVLGLRKQIMEGSIPVETGREVAPRPDSARKRIREKYLEQRIERESDESNTPIS</sequence>
<dbReference type="AlphaFoldDB" id="A0A3N4IWA6"/>
<accession>A0A3N4IWA6</accession>
<proteinExistence type="predicted"/>
<organism evidence="1 2">
    <name type="scientific">Choiromyces venosus 120613-1</name>
    <dbReference type="NCBI Taxonomy" id="1336337"/>
    <lineage>
        <taxon>Eukaryota</taxon>
        <taxon>Fungi</taxon>
        <taxon>Dikarya</taxon>
        <taxon>Ascomycota</taxon>
        <taxon>Pezizomycotina</taxon>
        <taxon>Pezizomycetes</taxon>
        <taxon>Pezizales</taxon>
        <taxon>Tuberaceae</taxon>
        <taxon>Choiromyces</taxon>
    </lineage>
</organism>
<dbReference type="OrthoDB" id="5462729at2759"/>
<protein>
    <submittedName>
        <fullName evidence="1">Uncharacterized protein</fullName>
    </submittedName>
</protein>
<evidence type="ECO:0000313" key="1">
    <source>
        <dbReference type="EMBL" id="RPA90269.1"/>
    </source>
</evidence>
<gene>
    <name evidence="1" type="ORF">L873DRAFT_1848882</name>
</gene>
<evidence type="ECO:0000313" key="2">
    <source>
        <dbReference type="Proteomes" id="UP000276215"/>
    </source>
</evidence>
<dbReference type="EMBL" id="ML120532">
    <property type="protein sequence ID" value="RPA90269.1"/>
    <property type="molecule type" value="Genomic_DNA"/>
</dbReference>